<feature type="signal peptide" evidence="6">
    <location>
        <begin position="1"/>
        <end position="21"/>
    </location>
</feature>
<dbReference type="SMART" id="SM00327">
    <property type="entry name" value="VWA"/>
    <property type="match status" value="1"/>
</dbReference>
<dbReference type="STRING" id="29343.CCDG5_0326"/>
<comment type="subcellular location">
    <subcellularLocation>
        <location evidence="1">Secreted</location>
    </subcellularLocation>
</comment>
<dbReference type="InterPro" id="IPR002035">
    <property type="entry name" value="VWF_A"/>
</dbReference>
<evidence type="ECO:0000256" key="2">
    <source>
        <dbReference type="ARBA" id="ARBA00022525"/>
    </source>
</evidence>
<dbReference type="InterPro" id="IPR019028">
    <property type="entry name" value="CBM_49"/>
</dbReference>
<reference evidence="10" key="1">
    <citation type="submission" date="2014-07" db="EMBL/GenBank/DDBJ databases">
        <authorList>
            <person name="Wibberg D."/>
        </authorList>
    </citation>
    <scope>NUCLEOTIDE SEQUENCE [LARGE SCALE GENOMIC DNA]</scope>
    <source>
        <strain evidence="10">DG5</strain>
    </source>
</reference>
<dbReference type="InterPro" id="IPR028974">
    <property type="entry name" value="TSP_type-3_rpt"/>
</dbReference>
<feature type="region of interest" description="Disordered" evidence="5">
    <location>
        <begin position="386"/>
        <end position="410"/>
    </location>
</feature>
<dbReference type="GO" id="GO:0005509">
    <property type="term" value="F:calcium ion binding"/>
    <property type="evidence" value="ECO:0007669"/>
    <property type="project" value="InterPro"/>
</dbReference>
<evidence type="ECO:0000256" key="3">
    <source>
        <dbReference type="ARBA" id="ARBA00022729"/>
    </source>
</evidence>
<dbReference type="InterPro" id="IPR029322">
    <property type="entry name" value="DUF4474"/>
</dbReference>
<dbReference type="Pfam" id="PF14751">
    <property type="entry name" value="DUF4474"/>
    <property type="match status" value="1"/>
</dbReference>
<evidence type="ECO:0000259" key="7">
    <source>
        <dbReference type="PROSITE" id="PS50234"/>
    </source>
</evidence>
<dbReference type="Pfam" id="PF00092">
    <property type="entry name" value="VWA"/>
    <property type="match status" value="1"/>
</dbReference>
<dbReference type="SMART" id="SM01063">
    <property type="entry name" value="CBM49"/>
    <property type="match status" value="1"/>
</dbReference>
<evidence type="ECO:0000256" key="1">
    <source>
        <dbReference type="ARBA" id="ARBA00004613"/>
    </source>
</evidence>
<keyword evidence="3 6" id="KW-0732">Signal</keyword>
<dbReference type="Pfam" id="PF00553">
    <property type="entry name" value="CBM_2"/>
    <property type="match status" value="2"/>
</dbReference>
<feature type="compositionally biased region" description="Basic and acidic residues" evidence="5">
    <location>
        <begin position="387"/>
        <end position="399"/>
    </location>
</feature>
<evidence type="ECO:0000256" key="6">
    <source>
        <dbReference type="SAM" id="SignalP"/>
    </source>
</evidence>
<keyword evidence="2" id="KW-0964">Secreted</keyword>
<feature type="chain" id="PRO_5001740293" evidence="6">
    <location>
        <begin position="22"/>
        <end position="1138"/>
    </location>
</feature>
<dbReference type="PANTHER" id="PTHR24020">
    <property type="entry name" value="COLLAGEN ALPHA"/>
    <property type="match status" value="1"/>
</dbReference>
<dbReference type="InterPro" id="IPR050525">
    <property type="entry name" value="ECM_Assembly_Org"/>
</dbReference>
<organism evidence="9 10">
    <name type="scientific">[Clostridium] cellulosi</name>
    <dbReference type="NCBI Taxonomy" id="29343"/>
    <lineage>
        <taxon>Bacteria</taxon>
        <taxon>Bacillati</taxon>
        <taxon>Bacillota</taxon>
        <taxon>Clostridia</taxon>
        <taxon>Eubacteriales</taxon>
        <taxon>Oscillospiraceae</taxon>
        <taxon>Oscillospiraceae incertae sedis</taxon>
    </lineage>
</organism>
<evidence type="ECO:0000313" key="9">
    <source>
        <dbReference type="EMBL" id="CDZ23468.1"/>
    </source>
</evidence>
<name>A0A078KM01_9FIRM</name>
<protein>
    <submittedName>
        <fullName evidence="9">Uncharacterized protein</fullName>
    </submittedName>
</protein>
<dbReference type="GO" id="GO:0004553">
    <property type="term" value="F:hydrolase activity, hydrolyzing O-glycosyl compounds"/>
    <property type="evidence" value="ECO:0007669"/>
    <property type="project" value="InterPro"/>
</dbReference>
<proteinExistence type="predicted"/>
<dbReference type="HOGENOM" id="CLU_278082_0_0_9"/>
<dbReference type="PATRIC" id="fig|29343.3.peg.340"/>
<dbReference type="PROSITE" id="PS51173">
    <property type="entry name" value="CBM2"/>
    <property type="match status" value="2"/>
</dbReference>
<feature type="domain" description="VWFA" evidence="7">
    <location>
        <begin position="619"/>
        <end position="784"/>
    </location>
</feature>
<dbReference type="EMBL" id="LM995447">
    <property type="protein sequence ID" value="CDZ23468.1"/>
    <property type="molecule type" value="Genomic_DNA"/>
</dbReference>
<evidence type="ECO:0000313" key="10">
    <source>
        <dbReference type="Proteomes" id="UP000032431"/>
    </source>
</evidence>
<dbReference type="Proteomes" id="UP000032431">
    <property type="component" value="Chromosome I"/>
</dbReference>
<dbReference type="PROSITE" id="PS00018">
    <property type="entry name" value="EF_HAND_1"/>
    <property type="match status" value="1"/>
</dbReference>
<evidence type="ECO:0000256" key="5">
    <source>
        <dbReference type="SAM" id="MobiDB-lite"/>
    </source>
</evidence>
<dbReference type="Pfam" id="PF18884">
    <property type="entry name" value="TSP3_bac"/>
    <property type="match status" value="4"/>
</dbReference>
<dbReference type="SMART" id="SM00637">
    <property type="entry name" value="CBD_II"/>
    <property type="match status" value="2"/>
</dbReference>
<dbReference type="InterPro" id="IPR036465">
    <property type="entry name" value="vWFA_dom_sf"/>
</dbReference>
<sequence length="1138" mass="127252">MIALFLTIVIVFSAYGQKAAAATSNTTSSEHISEYVGDGYKVTFQVTSSWSGAYNASITITNTGKTTIEDWCIEFPLQQKIQNIWNAIILKHENNLYTIKNDGNTRDIPVGKSISFGFQCKGEFTTFPDKYTMLGETAIVSTQNYDVSFKVMSDWGTGFIGQITITNKTDKAIEGWTLSFDANYNIDNIWNAYILSHEGTHYVLHNAGYNAIIEPHQSVTIGFQVNRGSSSDQIQNSSLTQIVFDKKDVSITIDNSNFEYSEKNHFYVVSNQLIKISGTLQNADTVDTLEYKITSITGRVISHGQISVAEAWSFAGFNLMYGTNTVTITATDRQGNKTVKSEQLYNTNIKNMGNLIDDTNTTTDLLAQDSDNDNLCDFVEGVIGTDPFKEDSDGNGKNDDVDDADGDGVSNKAEIEYYTNPITKDTDEDGLLDGEELYKYQTDPCKSDTDGDGASDKWEIEHNYDPLVKNNSFSASTSITVNDKIENVSVRIEGSDGSAAESLKISTVNNILFNQSVPGYIGDCTEFYANGTFESATVSYTLDESLFNDSSFVPTLYYFNESTQLLEEVPDQELTGNVVSATLPHFSKYILLNKTEFDNSWNYDLLYDEDGEDNFKGIDVVFAIDSSGSMSYNDSNNVRKTVTKNFFDHFTNDDRAAIVDFDNWAYVVTPFTSDKSTLEKAVDKIDSYGGTNLSSAISAGIDLFTSSSYKNDGHAKYIILLTDGEGDYSNIYTEEAQREGITIFTVGLGDEVSVDLLKDIATGTGGQYYHADEADKLYGIFDTIADKTDLYKDSDNDGLRDYYEKEMNNGNLRLGTGVKLTGLNYLNADSDDDNLLDGEEIQVLKVGERVYVYMKSNPASADTDGDGLLDGSAKIINNKKVAPKDPDPLYPNGPIGIWQAQFEREESGNIPTKYGDYAPIKLDLSIFTTLGARILWFKYDDHKEALHSQVSTWQSIGGYNDFYDRAFQIGTLGDMDKVKFPYTDSASGKQYIIWAWKGNYLNLGSGAEIGLYQKPHKLPIVNIEQWDVSSIRLPMTLNLYNYYGSDDIENIFSWAPEEAQWWITGFNPDYMFPDHRLMVSLGSIDYAGYPDLYNGLKNAVEKDNTIKDYMIFDEDGHTVWFIWWNNYIYNSGYKEHMD</sequence>
<keyword evidence="10" id="KW-1185">Reference proteome</keyword>
<accession>A0A078KM01</accession>
<feature type="domain" description="CBM2" evidence="8">
    <location>
        <begin position="33"/>
        <end position="141"/>
    </location>
</feature>
<keyword evidence="4" id="KW-0106">Calcium</keyword>
<dbReference type="PROSITE" id="PS50234">
    <property type="entry name" value="VWFA"/>
    <property type="match status" value="1"/>
</dbReference>
<dbReference type="GO" id="GO:0030247">
    <property type="term" value="F:polysaccharide binding"/>
    <property type="evidence" value="ECO:0007669"/>
    <property type="project" value="UniProtKB-UniRule"/>
</dbReference>
<dbReference type="SUPFAM" id="SSF49384">
    <property type="entry name" value="Carbohydrate-binding domain"/>
    <property type="match status" value="2"/>
</dbReference>
<feature type="domain" description="CBM2" evidence="8">
    <location>
        <begin position="138"/>
        <end position="240"/>
    </location>
</feature>
<gene>
    <name evidence="9" type="ORF">CCDG5_0326</name>
</gene>
<dbReference type="CDD" id="cd00198">
    <property type="entry name" value="vWFA"/>
    <property type="match status" value="1"/>
</dbReference>
<dbReference type="AlphaFoldDB" id="A0A078KM01"/>
<dbReference type="SUPFAM" id="SSF103647">
    <property type="entry name" value="TSP type-3 repeat"/>
    <property type="match status" value="1"/>
</dbReference>
<dbReference type="Gene3D" id="2.60.40.290">
    <property type="match status" value="2"/>
</dbReference>
<dbReference type="KEGG" id="ccel:CCDG5_0326"/>
<dbReference type="InterPro" id="IPR012291">
    <property type="entry name" value="CBM2_carb-bd_dom_sf"/>
</dbReference>
<dbReference type="InterPro" id="IPR001919">
    <property type="entry name" value="CBD2"/>
</dbReference>
<evidence type="ECO:0000259" key="8">
    <source>
        <dbReference type="PROSITE" id="PS51173"/>
    </source>
</evidence>
<dbReference type="Gene3D" id="3.40.50.410">
    <property type="entry name" value="von Willebrand factor, type A domain"/>
    <property type="match status" value="1"/>
</dbReference>
<dbReference type="InterPro" id="IPR008965">
    <property type="entry name" value="CBM2/CBM3_carb-bd_dom_sf"/>
</dbReference>
<dbReference type="InterPro" id="IPR018247">
    <property type="entry name" value="EF_Hand_1_Ca_BS"/>
</dbReference>
<dbReference type="GO" id="GO:0005975">
    <property type="term" value="P:carbohydrate metabolic process"/>
    <property type="evidence" value="ECO:0007669"/>
    <property type="project" value="InterPro"/>
</dbReference>
<dbReference type="SUPFAM" id="SSF53300">
    <property type="entry name" value="vWA-like"/>
    <property type="match status" value="1"/>
</dbReference>
<dbReference type="InterPro" id="IPR059100">
    <property type="entry name" value="TSP3_bac"/>
</dbReference>
<evidence type="ECO:0000256" key="4">
    <source>
        <dbReference type="ARBA" id="ARBA00022837"/>
    </source>
</evidence>